<dbReference type="PANTHER" id="PTHR45694:SF18">
    <property type="entry name" value="GLUTAREDOXIN-1-RELATED"/>
    <property type="match status" value="1"/>
</dbReference>
<dbReference type="GO" id="GO:0034599">
    <property type="term" value="P:cellular response to oxidative stress"/>
    <property type="evidence" value="ECO:0007669"/>
    <property type="project" value="TreeGrafter"/>
</dbReference>
<accession>A0AAE0KSH7</accession>
<dbReference type="SUPFAM" id="SSF52833">
    <property type="entry name" value="Thioredoxin-like"/>
    <property type="match status" value="1"/>
</dbReference>
<evidence type="ECO:0000313" key="3">
    <source>
        <dbReference type="Proteomes" id="UP001190700"/>
    </source>
</evidence>
<protein>
    <recommendedName>
        <fullName evidence="1">Glutaredoxin domain-containing protein</fullName>
    </recommendedName>
</protein>
<name>A0AAE0KSH7_9CHLO</name>
<evidence type="ECO:0000259" key="1">
    <source>
        <dbReference type="Pfam" id="PF00462"/>
    </source>
</evidence>
<dbReference type="PROSITE" id="PS51354">
    <property type="entry name" value="GLUTAREDOXIN_2"/>
    <property type="match status" value="1"/>
</dbReference>
<gene>
    <name evidence="2" type="ORF">CYMTET_32129</name>
</gene>
<dbReference type="EMBL" id="LGRX02019228">
    <property type="protein sequence ID" value="KAK3258845.1"/>
    <property type="molecule type" value="Genomic_DNA"/>
</dbReference>
<reference evidence="2 3" key="1">
    <citation type="journal article" date="2015" name="Genome Biol. Evol.">
        <title>Comparative Genomics of a Bacterivorous Green Alga Reveals Evolutionary Causalities and Consequences of Phago-Mixotrophic Mode of Nutrition.</title>
        <authorList>
            <person name="Burns J.A."/>
            <person name="Paasch A."/>
            <person name="Narechania A."/>
            <person name="Kim E."/>
        </authorList>
    </citation>
    <scope>NUCLEOTIDE SEQUENCE [LARGE SCALE GENOMIC DNA]</scope>
    <source>
        <strain evidence="2 3">PLY_AMNH</strain>
    </source>
</reference>
<dbReference type="InterPro" id="IPR036249">
    <property type="entry name" value="Thioredoxin-like_sf"/>
</dbReference>
<proteinExistence type="predicted"/>
<dbReference type="GO" id="GO:0005737">
    <property type="term" value="C:cytoplasm"/>
    <property type="evidence" value="ECO:0007669"/>
    <property type="project" value="TreeGrafter"/>
</dbReference>
<dbReference type="GO" id="GO:0015038">
    <property type="term" value="F:glutathione disulfide oxidoreductase activity"/>
    <property type="evidence" value="ECO:0007669"/>
    <property type="project" value="TreeGrafter"/>
</dbReference>
<keyword evidence="3" id="KW-1185">Reference proteome</keyword>
<comment type="caution">
    <text evidence="2">The sequence shown here is derived from an EMBL/GenBank/DDBJ whole genome shotgun (WGS) entry which is preliminary data.</text>
</comment>
<evidence type="ECO:0000313" key="2">
    <source>
        <dbReference type="EMBL" id="KAK3258845.1"/>
    </source>
</evidence>
<feature type="domain" description="Glutaredoxin" evidence="1">
    <location>
        <begin position="186"/>
        <end position="238"/>
    </location>
</feature>
<dbReference type="Gene3D" id="3.40.30.10">
    <property type="entry name" value="Glutaredoxin"/>
    <property type="match status" value="1"/>
</dbReference>
<organism evidence="2 3">
    <name type="scientific">Cymbomonas tetramitiformis</name>
    <dbReference type="NCBI Taxonomy" id="36881"/>
    <lineage>
        <taxon>Eukaryota</taxon>
        <taxon>Viridiplantae</taxon>
        <taxon>Chlorophyta</taxon>
        <taxon>Pyramimonadophyceae</taxon>
        <taxon>Pyramimonadales</taxon>
        <taxon>Pyramimonadaceae</taxon>
        <taxon>Cymbomonas</taxon>
    </lineage>
</organism>
<dbReference type="Proteomes" id="UP001190700">
    <property type="component" value="Unassembled WGS sequence"/>
</dbReference>
<dbReference type="InterPro" id="IPR002109">
    <property type="entry name" value="Glutaredoxin"/>
</dbReference>
<sequence>MGNMCNYTGQNSVEISHTRSLQAKGDMAAFCTSGRATCPCTRRAYNRTYTINSHAGPAWASSPSIILLRCPQPQRQAACLHQAPRAGVEAEKFRRRGRRAAVVGAAGVAVAMAAGKGGAWTSPVQKVSEWLVAHPAPLFLVNNPVKAWLDTTFAGKYDEVEVAGELQRLIASADVVLFGYGWDPAFTARAKAELETAAIPYLAVNLESREDGAALRAELGRLTGRTSIPHIFIGGQSIGGCNDGTPGLRPLIASGELEARLDKCSADFRSKRARLMAARA</sequence>
<dbReference type="Pfam" id="PF00462">
    <property type="entry name" value="Glutaredoxin"/>
    <property type="match status" value="1"/>
</dbReference>
<dbReference type="PANTHER" id="PTHR45694">
    <property type="entry name" value="GLUTAREDOXIN 2"/>
    <property type="match status" value="1"/>
</dbReference>
<dbReference type="AlphaFoldDB" id="A0AAE0KSH7"/>